<evidence type="ECO:0000313" key="3">
    <source>
        <dbReference type="Proteomes" id="UP000324222"/>
    </source>
</evidence>
<dbReference type="EMBL" id="VSRR010009783">
    <property type="protein sequence ID" value="MPC50879.1"/>
    <property type="molecule type" value="Genomic_DNA"/>
</dbReference>
<proteinExistence type="predicted"/>
<dbReference type="Proteomes" id="UP000324222">
    <property type="component" value="Unassembled WGS sequence"/>
</dbReference>
<keyword evidence="3" id="KW-1185">Reference proteome</keyword>
<feature type="signal peptide" evidence="1">
    <location>
        <begin position="1"/>
        <end position="27"/>
    </location>
</feature>
<organism evidence="2 3">
    <name type="scientific">Portunus trituberculatus</name>
    <name type="common">Swimming crab</name>
    <name type="synonym">Neptunus trituberculatus</name>
    <dbReference type="NCBI Taxonomy" id="210409"/>
    <lineage>
        <taxon>Eukaryota</taxon>
        <taxon>Metazoa</taxon>
        <taxon>Ecdysozoa</taxon>
        <taxon>Arthropoda</taxon>
        <taxon>Crustacea</taxon>
        <taxon>Multicrustacea</taxon>
        <taxon>Malacostraca</taxon>
        <taxon>Eumalacostraca</taxon>
        <taxon>Eucarida</taxon>
        <taxon>Decapoda</taxon>
        <taxon>Pleocyemata</taxon>
        <taxon>Brachyura</taxon>
        <taxon>Eubrachyura</taxon>
        <taxon>Portunoidea</taxon>
        <taxon>Portunidae</taxon>
        <taxon>Portuninae</taxon>
        <taxon>Portunus</taxon>
    </lineage>
</organism>
<feature type="chain" id="PRO_5023083133" description="Secreted protein" evidence="1">
    <location>
        <begin position="28"/>
        <end position="77"/>
    </location>
</feature>
<dbReference type="AlphaFoldDB" id="A0A5B7G092"/>
<keyword evidence="1" id="KW-0732">Signal</keyword>
<sequence>MSQCSLRTVFRFIQSWFSLFYVRGSFSASVDADSMYNQSEEMLSPCSSCSRLRFCLRWSRWVVLDWGGVGWNRVGVS</sequence>
<reference evidence="2 3" key="1">
    <citation type="submission" date="2019-05" db="EMBL/GenBank/DDBJ databases">
        <title>Another draft genome of Portunus trituberculatus and its Hox gene families provides insights of decapod evolution.</title>
        <authorList>
            <person name="Jeong J.-H."/>
            <person name="Song I."/>
            <person name="Kim S."/>
            <person name="Choi T."/>
            <person name="Kim D."/>
            <person name="Ryu S."/>
            <person name="Kim W."/>
        </authorList>
    </citation>
    <scope>NUCLEOTIDE SEQUENCE [LARGE SCALE GENOMIC DNA]</scope>
    <source>
        <tissue evidence="2">Muscle</tissue>
    </source>
</reference>
<protein>
    <recommendedName>
        <fullName evidence="4">Secreted protein</fullName>
    </recommendedName>
</protein>
<accession>A0A5B7G092</accession>
<evidence type="ECO:0000313" key="2">
    <source>
        <dbReference type="EMBL" id="MPC50879.1"/>
    </source>
</evidence>
<comment type="caution">
    <text evidence="2">The sequence shown here is derived from an EMBL/GenBank/DDBJ whole genome shotgun (WGS) entry which is preliminary data.</text>
</comment>
<name>A0A5B7G092_PORTR</name>
<gene>
    <name evidence="2" type="ORF">E2C01_044713</name>
</gene>
<evidence type="ECO:0000256" key="1">
    <source>
        <dbReference type="SAM" id="SignalP"/>
    </source>
</evidence>
<evidence type="ECO:0008006" key="4">
    <source>
        <dbReference type="Google" id="ProtNLM"/>
    </source>
</evidence>